<accession>A0AAF5PRB2</accession>
<reference evidence="1" key="1">
    <citation type="submission" date="2015-03" db="EMBL/GenBank/DDBJ databases">
        <title>Wuchereria bancrofti Genome Sequencing Papua New Guinea Strain.</title>
        <authorList>
            <person name="Small S.T."/>
            <person name="Serre D."/>
            <person name="Zimmerman P.A."/>
        </authorList>
    </citation>
    <scope>NUCLEOTIDE SEQUENCE [LARGE SCALE GENOMIC DNA]</scope>
    <source>
        <strain evidence="1">pt0022</strain>
    </source>
</reference>
<protein>
    <submittedName>
        <fullName evidence="2">Uncharacterized protein</fullName>
    </submittedName>
</protein>
<sequence>MKLIVKLTIERSRIDEEPNELTEVILISIDGTVTDCVVRSSVDIIIPPPAIAGIADHEYDQIWLINYNKPD</sequence>
<reference evidence="1" key="2">
    <citation type="journal article" date="2016" name="Mol. Ecol.">
        <title>Population genomics of the filarial nematode parasite Wuchereria bancrofti from mosquitoes.</title>
        <authorList>
            <person name="Small S.T."/>
            <person name="Reimer L.J."/>
            <person name="Tisch D.J."/>
            <person name="King C.L."/>
            <person name="Christensen B.M."/>
            <person name="Siba P.M."/>
            <person name="Kazura J.W."/>
            <person name="Serre D."/>
            <person name="Zimmerman P.A."/>
        </authorList>
    </citation>
    <scope>NUCLEOTIDE SEQUENCE</scope>
    <source>
        <strain evidence="1">pt0022</strain>
    </source>
</reference>
<proteinExistence type="predicted"/>
<dbReference type="WBParaSite" id="mrna-Wban_04435">
    <property type="protein sequence ID" value="mrna-Wban_04435"/>
    <property type="gene ID" value="Wban_04435"/>
</dbReference>
<name>A0AAF5PRB2_WUCBA</name>
<evidence type="ECO:0000313" key="2">
    <source>
        <dbReference type="WBParaSite" id="mrna-Wban_04435"/>
    </source>
</evidence>
<dbReference type="AlphaFoldDB" id="A0AAF5PRB2"/>
<dbReference type="Proteomes" id="UP000093561">
    <property type="component" value="Unassembled WGS sequence"/>
</dbReference>
<organism evidence="1 2">
    <name type="scientific">Wuchereria bancrofti</name>
    <dbReference type="NCBI Taxonomy" id="6293"/>
    <lineage>
        <taxon>Eukaryota</taxon>
        <taxon>Metazoa</taxon>
        <taxon>Ecdysozoa</taxon>
        <taxon>Nematoda</taxon>
        <taxon>Chromadorea</taxon>
        <taxon>Rhabditida</taxon>
        <taxon>Spirurina</taxon>
        <taxon>Spiruromorpha</taxon>
        <taxon>Filarioidea</taxon>
        <taxon>Onchocercidae</taxon>
        <taxon>Wuchereria</taxon>
    </lineage>
</organism>
<reference evidence="2" key="3">
    <citation type="submission" date="2024-02" db="UniProtKB">
        <authorList>
            <consortium name="WormBaseParasite"/>
        </authorList>
    </citation>
    <scope>IDENTIFICATION</scope>
    <source>
        <strain evidence="2">pt0022</strain>
    </source>
</reference>
<evidence type="ECO:0000313" key="1">
    <source>
        <dbReference type="Proteomes" id="UP000093561"/>
    </source>
</evidence>